<proteinExistence type="predicted"/>
<name>A0A0A8YWI3_ARUDO</name>
<evidence type="ECO:0000256" key="1">
    <source>
        <dbReference type="SAM" id="MobiDB-lite"/>
    </source>
</evidence>
<feature type="region of interest" description="Disordered" evidence="1">
    <location>
        <begin position="36"/>
        <end position="59"/>
    </location>
</feature>
<dbReference type="EMBL" id="GBRH01268122">
    <property type="protein sequence ID" value="JAD29773.1"/>
    <property type="molecule type" value="Transcribed_RNA"/>
</dbReference>
<organism evidence="2">
    <name type="scientific">Arundo donax</name>
    <name type="common">Giant reed</name>
    <name type="synonym">Donax arundinaceus</name>
    <dbReference type="NCBI Taxonomy" id="35708"/>
    <lineage>
        <taxon>Eukaryota</taxon>
        <taxon>Viridiplantae</taxon>
        <taxon>Streptophyta</taxon>
        <taxon>Embryophyta</taxon>
        <taxon>Tracheophyta</taxon>
        <taxon>Spermatophyta</taxon>
        <taxon>Magnoliopsida</taxon>
        <taxon>Liliopsida</taxon>
        <taxon>Poales</taxon>
        <taxon>Poaceae</taxon>
        <taxon>PACMAD clade</taxon>
        <taxon>Arundinoideae</taxon>
        <taxon>Arundineae</taxon>
        <taxon>Arundo</taxon>
    </lineage>
</organism>
<sequence>MHPNHCHQVPGLMGSRNRIKERGTLLAEGFNKAGTRLFPRSRNRNAPRDEERGIVPCSR</sequence>
<accession>A0A0A8YWI3</accession>
<evidence type="ECO:0000313" key="2">
    <source>
        <dbReference type="EMBL" id="JAD29773.1"/>
    </source>
</evidence>
<reference evidence="2" key="2">
    <citation type="journal article" date="2015" name="Data Brief">
        <title>Shoot transcriptome of the giant reed, Arundo donax.</title>
        <authorList>
            <person name="Barrero R.A."/>
            <person name="Guerrero F.D."/>
            <person name="Moolhuijzen P."/>
            <person name="Goolsby J.A."/>
            <person name="Tidwell J."/>
            <person name="Bellgard S.E."/>
            <person name="Bellgard M.I."/>
        </authorList>
    </citation>
    <scope>NUCLEOTIDE SEQUENCE</scope>
    <source>
        <tissue evidence="2">Shoot tissue taken approximately 20 cm above the soil surface</tissue>
    </source>
</reference>
<reference evidence="2" key="1">
    <citation type="submission" date="2014-09" db="EMBL/GenBank/DDBJ databases">
        <authorList>
            <person name="Magalhaes I.L.F."/>
            <person name="Oliveira U."/>
            <person name="Santos F.R."/>
            <person name="Vidigal T.H.D.A."/>
            <person name="Brescovit A.D."/>
            <person name="Santos A.J."/>
        </authorList>
    </citation>
    <scope>NUCLEOTIDE SEQUENCE</scope>
    <source>
        <tissue evidence="2">Shoot tissue taken approximately 20 cm above the soil surface</tissue>
    </source>
</reference>
<dbReference type="AlphaFoldDB" id="A0A0A8YWI3"/>
<protein>
    <submittedName>
        <fullName evidence="2">Uncharacterized protein</fullName>
    </submittedName>
</protein>